<dbReference type="InterPro" id="IPR052578">
    <property type="entry name" value="PI_Transfer_CRAL-TRIO"/>
</dbReference>
<feature type="compositionally biased region" description="Low complexity" evidence="1">
    <location>
        <begin position="106"/>
        <end position="121"/>
    </location>
</feature>
<feature type="region of interest" description="Disordered" evidence="1">
    <location>
        <begin position="170"/>
        <end position="192"/>
    </location>
</feature>
<feature type="region of interest" description="Disordered" evidence="1">
    <location>
        <begin position="210"/>
        <end position="247"/>
    </location>
</feature>
<feature type="compositionally biased region" description="Gly residues" evidence="1">
    <location>
        <begin position="238"/>
        <end position="247"/>
    </location>
</feature>
<dbReference type="SUPFAM" id="SSF52087">
    <property type="entry name" value="CRAL/TRIO domain"/>
    <property type="match status" value="1"/>
</dbReference>
<keyword evidence="2" id="KW-0812">Transmembrane</keyword>
<dbReference type="CDD" id="cd00170">
    <property type="entry name" value="SEC14"/>
    <property type="match status" value="1"/>
</dbReference>
<feature type="region of interest" description="Disordered" evidence="1">
    <location>
        <begin position="1"/>
        <end position="121"/>
    </location>
</feature>
<dbReference type="AlphaFoldDB" id="A0ABD3QI07"/>
<keyword evidence="2" id="KW-0472">Membrane</keyword>
<evidence type="ECO:0000313" key="4">
    <source>
        <dbReference type="EMBL" id="KAL3800052.1"/>
    </source>
</evidence>
<dbReference type="InterPro" id="IPR001251">
    <property type="entry name" value="CRAL-TRIO_dom"/>
</dbReference>
<sequence>MAMPSTTDLSAEGDYSGAFKKGTNGKGGGGVNGGKEKSEKKTTGGGGANDRSTSMTSAPDDVGDDDSDGGAPPPQSSATYSSDGDAFGLKGVCDDDDDDVVDKQRSTSSSSSSSSSSSPSSPYLRVLAIRLALYVLAMAGMILAVPLIFSSCAHVGCGGRKNVNRMVDSALSKQRHARRSGGDDQSSSPSSSSFTLVELMEHLAISSRGRDAVVSSANDNVEGRRHRGRGDGGDERGSGGSSAVGDDGGLLRSSSLIDIREGMCRVASIAIGQFSLYLPHAQWLVMRNPLAHPPASTAIDVPTPSCVDDGADEKAKASKKLGGAMRWIAARRRKKNDERWERGERMTASSSSSASDEIDRMHPIRRILEGASIFSHHRKQKLMEKRAEKKELGLPRPKGDDDDTRVVDWKKWKFAMSDDYELRAEEIDLVKELARRVIAKAEDIARCPLDDANNAIDCVEGEKRISSLSGGSDMPNRPFHERCDGVSWGGIVDDDTTRWWPRKSGSDPPTMISHHSEGGRILAAYLKIMKWPSDLSPRFPFRLCANGCDSEAVVRLGRDDTIQRRGIHLLAGAFQSRDESEKKKAAENERTGSEGHSMVWYRPGLASPSANAELYTRSIINVLDVAVSDSLVRNGGAVGRFNIVMDCAGMSSKNSPSVAGAKRLFSILQDHYPDRLGILLVANLSGLTQMLMKMMLPFVTEDVRAKIHIVPNGEVERREMLLQFMAEDEIPYYLGGKDDYEYDATEYYRGKEHLSLLMI</sequence>
<feature type="region of interest" description="Disordered" evidence="1">
    <location>
        <begin position="336"/>
        <end position="361"/>
    </location>
</feature>
<feature type="transmembrane region" description="Helical" evidence="2">
    <location>
        <begin position="127"/>
        <end position="149"/>
    </location>
</feature>
<evidence type="ECO:0000256" key="1">
    <source>
        <dbReference type="SAM" id="MobiDB-lite"/>
    </source>
</evidence>
<evidence type="ECO:0000259" key="3">
    <source>
        <dbReference type="PROSITE" id="PS50191"/>
    </source>
</evidence>
<name>A0ABD3QI07_9STRA</name>
<dbReference type="EMBL" id="JALLAZ020000231">
    <property type="protein sequence ID" value="KAL3800052.1"/>
    <property type="molecule type" value="Genomic_DNA"/>
</dbReference>
<dbReference type="Gene3D" id="3.40.525.10">
    <property type="entry name" value="CRAL-TRIO lipid binding domain"/>
    <property type="match status" value="1"/>
</dbReference>
<feature type="compositionally biased region" description="Gly residues" evidence="1">
    <location>
        <begin position="24"/>
        <end position="33"/>
    </location>
</feature>
<dbReference type="Pfam" id="PF00650">
    <property type="entry name" value="CRAL_TRIO"/>
    <property type="match status" value="1"/>
</dbReference>
<comment type="caution">
    <text evidence="4">The sequence shown here is derived from an EMBL/GenBank/DDBJ whole genome shotgun (WGS) entry which is preliminary data.</text>
</comment>
<feature type="domain" description="CRAL-TRIO" evidence="3">
    <location>
        <begin position="594"/>
        <end position="742"/>
    </location>
</feature>
<reference evidence="4 5" key="1">
    <citation type="submission" date="2024-10" db="EMBL/GenBank/DDBJ databases">
        <title>Updated reference genomes for cyclostephanoid diatoms.</title>
        <authorList>
            <person name="Roberts W.R."/>
            <person name="Alverson A.J."/>
        </authorList>
    </citation>
    <scope>NUCLEOTIDE SEQUENCE [LARGE SCALE GENOMIC DNA]</scope>
    <source>
        <strain evidence="4 5">AJA276-08</strain>
    </source>
</reference>
<dbReference type="SMART" id="SM00516">
    <property type="entry name" value="SEC14"/>
    <property type="match status" value="1"/>
</dbReference>
<dbReference type="InterPro" id="IPR036865">
    <property type="entry name" value="CRAL-TRIO_dom_sf"/>
</dbReference>
<dbReference type="Proteomes" id="UP001530315">
    <property type="component" value="Unassembled WGS sequence"/>
</dbReference>
<gene>
    <name evidence="4" type="ORF">ACHAW5_003700</name>
</gene>
<evidence type="ECO:0000313" key="5">
    <source>
        <dbReference type="Proteomes" id="UP001530315"/>
    </source>
</evidence>
<proteinExistence type="predicted"/>
<keyword evidence="2" id="KW-1133">Transmembrane helix</keyword>
<keyword evidence="5" id="KW-1185">Reference proteome</keyword>
<organism evidence="4 5">
    <name type="scientific">Stephanodiscus triporus</name>
    <dbReference type="NCBI Taxonomy" id="2934178"/>
    <lineage>
        <taxon>Eukaryota</taxon>
        <taxon>Sar</taxon>
        <taxon>Stramenopiles</taxon>
        <taxon>Ochrophyta</taxon>
        <taxon>Bacillariophyta</taxon>
        <taxon>Coscinodiscophyceae</taxon>
        <taxon>Thalassiosirophycidae</taxon>
        <taxon>Stephanodiscales</taxon>
        <taxon>Stephanodiscaceae</taxon>
        <taxon>Stephanodiscus</taxon>
    </lineage>
</organism>
<feature type="compositionally biased region" description="Basic and acidic residues" evidence="1">
    <location>
        <begin position="336"/>
        <end position="345"/>
    </location>
</feature>
<dbReference type="PANTHER" id="PTHR45824:SF29">
    <property type="entry name" value="GH16843P"/>
    <property type="match status" value="1"/>
</dbReference>
<protein>
    <recommendedName>
        <fullName evidence="3">CRAL-TRIO domain-containing protein</fullName>
    </recommendedName>
</protein>
<accession>A0ABD3QI07</accession>
<dbReference type="PROSITE" id="PS50191">
    <property type="entry name" value="CRAL_TRIO"/>
    <property type="match status" value="1"/>
</dbReference>
<feature type="region of interest" description="Disordered" evidence="1">
    <location>
        <begin position="378"/>
        <end position="400"/>
    </location>
</feature>
<dbReference type="PANTHER" id="PTHR45824">
    <property type="entry name" value="GH16843P"/>
    <property type="match status" value="1"/>
</dbReference>
<evidence type="ECO:0000256" key="2">
    <source>
        <dbReference type="SAM" id="Phobius"/>
    </source>
</evidence>
<feature type="compositionally biased region" description="Basic and acidic residues" evidence="1">
    <location>
        <begin position="381"/>
        <end position="400"/>
    </location>
</feature>